<protein>
    <submittedName>
        <fullName evidence="2">Uncharacterized protein</fullName>
    </submittedName>
</protein>
<evidence type="ECO:0000313" key="3">
    <source>
        <dbReference type="Proteomes" id="UP000077202"/>
    </source>
</evidence>
<dbReference type="EMBL" id="LVLJ01003172">
    <property type="protein sequence ID" value="OAE22513.1"/>
    <property type="molecule type" value="Genomic_DNA"/>
</dbReference>
<dbReference type="Proteomes" id="UP000077202">
    <property type="component" value="Unassembled WGS sequence"/>
</dbReference>
<sequence>MASPETSMGTVILETGKNPLAEEIKLEGINVADVLSGQVIPLLRTRVKVATTQAVAEKERQLRKIEAKYEILRKRLAEEVELRKSSEKTCESLRADIEVTRCAEVDLWDRLEASQVAFNEKSQRIDELTADLEKKNQTHAAEVAVKLKALAV</sequence>
<keyword evidence="3" id="KW-1185">Reference proteome</keyword>
<organism evidence="2 3">
    <name type="scientific">Marchantia polymorpha subsp. ruderalis</name>
    <dbReference type="NCBI Taxonomy" id="1480154"/>
    <lineage>
        <taxon>Eukaryota</taxon>
        <taxon>Viridiplantae</taxon>
        <taxon>Streptophyta</taxon>
        <taxon>Embryophyta</taxon>
        <taxon>Marchantiophyta</taxon>
        <taxon>Marchantiopsida</taxon>
        <taxon>Marchantiidae</taxon>
        <taxon>Marchantiales</taxon>
        <taxon>Marchantiaceae</taxon>
        <taxon>Marchantia</taxon>
    </lineage>
</organism>
<evidence type="ECO:0000313" key="2">
    <source>
        <dbReference type="EMBL" id="OAE22513.1"/>
    </source>
</evidence>
<accession>A0A176VQ36</accession>
<comment type="caution">
    <text evidence="2">The sequence shown here is derived from an EMBL/GenBank/DDBJ whole genome shotgun (WGS) entry which is preliminary data.</text>
</comment>
<reference evidence="2" key="1">
    <citation type="submission" date="2016-03" db="EMBL/GenBank/DDBJ databases">
        <title>Mechanisms controlling the formation of the plant cell surface in tip-growing cells are functionally conserved among land plants.</title>
        <authorList>
            <person name="Honkanen S."/>
            <person name="Jones V.A."/>
            <person name="Morieri G."/>
            <person name="Champion C."/>
            <person name="Hetherington A.J."/>
            <person name="Kelly S."/>
            <person name="Saint-Marcoux D."/>
            <person name="Proust H."/>
            <person name="Prescott H."/>
            <person name="Dolan L."/>
        </authorList>
    </citation>
    <scope>NUCLEOTIDE SEQUENCE [LARGE SCALE GENOMIC DNA]</scope>
    <source>
        <tissue evidence="2">Whole gametophyte</tissue>
    </source>
</reference>
<name>A0A176VQ36_MARPO</name>
<feature type="coiled-coil region" evidence="1">
    <location>
        <begin position="48"/>
        <end position="82"/>
    </location>
</feature>
<gene>
    <name evidence="2" type="ORF">AXG93_4855s1060</name>
</gene>
<keyword evidence="1" id="KW-0175">Coiled coil</keyword>
<evidence type="ECO:0000256" key="1">
    <source>
        <dbReference type="SAM" id="Coils"/>
    </source>
</evidence>
<proteinExistence type="predicted"/>
<dbReference type="AlphaFoldDB" id="A0A176VQ36"/>